<dbReference type="NCBIfam" id="TIGR00860">
    <property type="entry name" value="LIC"/>
    <property type="match status" value="1"/>
</dbReference>
<dbReference type="Gene3D" id="1.20.58.390">
    <property type="entry name" value="Neurotransmitter-gated ion-channel transmembrane domain"/>
    <property type="match status" value="1"/>
</dbReference>
<evidence type="ECO:0000256" key="4">
    <source>
        <dbReference type="ARBA" id="ARBA00022729"/>
    </source>
</evidence>
<evidence type="ECO:0000313" key="22">
    <source>
        <dbReference type="Proteomes" id="UP000261420"/>
    </source>
</evidence>
<keyword evidence="8 18" id="KW-0472">Membrane</keyword>
<evidence type="ECO:0000256" key="13">
    <source>
        <dbReference type="ARBA" id="ARBA00023214"/>
    </source>
</evidence>
<dbReference type="InterPro" id="IPR006028">
    <property type="entry name" value="GABAA/Glycine_rcpt"/>
</dbReference>
<dbReference type="GO" id="GO:0005230">
    <property type="term" value="F:extracellular ligand-gated monoatomic ion channel activity"/>
    <property type="evidence" value="ECO:0007669"/>
    <property type="project" value="InterPro"/>
</dbReference>
<dbReference type="GO" id="GO:0045211">
    <property type="term" value="C:postsynaptic membrane"/>
    <property type="evidence" value="ECO:0007669"/>
    <property type="project" value="UniProtKB-SubCell"/>
</dbReference>
<comment type="similarity">
    <text evidence="18">Belongs to the ligand-gated ion channel (TC 1.A.9) family.</text>
</comment>
<keyword evidence="7 18" id="KW-0406">Ion transport</keyword>
<dbReference type="Ensembl" id="ENSSDUT00000008284.1">
    <property type="protein sequence ID" value="ENSSDUP00000008137.1"/>
    <property type="gene ID" value="ENSSDUG00000005828.1"/>
</dbReference>
<reference evidence="21" key="1">
    <citation type="submission" date="2025-08" db="UniProtKB">
        <authorList>
            <consortium name="Ensembl"/>
        </authorList>
    </citation>
    <scope>IDENTIFICATION</scope>
</reference>
<dbReference type="GO" id="GO:0005254">
    <property type="term" value="F:chloride channel activity"/>
    <property type="evidence" value="ECO:0007669"/>
    <property type="project" value="UniProtKB-KW"/>
</dbReference>
<evidence type="ECO:0000256" key="7">
    <source>
        <dbReference type="ARBA" id="ARBA00023065"/>
    </source>
</evidence>
<evidence type="ECO:0000256" key="5">
    <source>
        <dbReference type="ARBA" id="ARBA00022989"/>
    </source>
</evidence>
<dbReference type="GO" id="GO:0004890">
    <property type="term" value="F:GABA-A receptor activity"/>
    <property type="evidence" value="ECO:0007669"/>
    <property type="project" value="InterPro"/>
</dbReference>
<evidence type="ECO:0000256" key="12">
    <source>
        <dbReference type="ARBA" id="ARBA00023180"/>
    </source>
</evidence>
<dbReference type="PANTHER" id="PTHR18945">
    <property type="entry name" value="NEUROTRANSMITTER GATED ION CHANNEL"/>
    <property type="match status" value="1"/>
</dbReference>
<dbReference type="SUPFAM" id="SSF63712">
    <property type="entry name" value="Nicotinic receptor ligand binding domain-like"/>
    <property type="match status" value="1"/>
</dbReference>
<evidence type="ECO:0000256" key="14">
    <source>
        <dbReference type="ARBA" id="ARBA00023257"/>
    </source>
</evidence>
<dbReference type="Pfam" id="PF02932">
    <property type="entry name" value="Neur_chan_memb"/>
    <property type="match status" value="1"/>
</dbReference>
<keyword evidence="3 18" id="KW-0812">Transmembrane</keyword>
<dbReference type="InterPro" id="IPR036734">
    <property type="entry name" value="Neur_chan_lig-bd_sf"/>
</dbReference>
<evidence type="ECO:0000256" key="1">
    <source>
        <dbReference type="ARBA" id="ARBA00022448"/>
    </source>
</evidence>
<feature type="transmembrane region" description="Helical" evidence="18">
    <location>
        <begin position="228"/>
        <end position="252"/>
    </location>
</feature>
<keyword evidence="15" id="KW-1071">Ligand-gated ion channel</keyword>
<dbReference type="InterPro" id="IPR036719">
    <property type="entry name" value="Neuro-gated_channel_TM_sf"/>
</dbReference>
<dbReference type="FunFam" id="2.70.170.10:FF:000001">
    <property type="entry name" value="Gamma-aminobutyric acid A receptor subunit alpha-2"/>
    <property type="match status" value="1"/>
</dbReference>
<keyword evidence="13" id="KW-0868">Chloride</keyword>
<evidence type="ECO:0000256" key="8">
    <source>
        <dbReference type="ARBA" id="ARBA00023136"/>
    </source>
</evidence>
<reference evidence="21" key="2">
    <citation type="submission" date="2025-09" db="UniProtKB">
        <authorList>
            <consortium name="Ensembl"/>
        </authorList>
    </citation>
    <scope>IDENTIFICATION</scope>
</reference>
<evidence type="ECO:0000256" key="6">
    <source>
        <dbReference type="ARBA" id="ARBA00023018"/>
    </source>
</evidence>
<dbReference type="PROSITE" id="PS00236">
    <property type="entry name" value="NEUROTR_ION_CHANNEL"/>
    <property type="match status" value="1"/>
</dbReference>
<feature type="domain" description="Neurotransmitter-gated ion-channel ligand-binding" evidence="19">
    <location>
        <begin position="21"/>
        <end position="227"/>
    </location>
</feature>
<dbReference type="InterPro" id="IPR001390">
    <property type="entry name" value="GABAAa_rcpt"/>
</dbReference>
<dbReference type="SUPFAM" id="SSF90112">
    <property type="entry name" value="Neurotransmitter-gated ion-channel transmembrane pore"/>
    <property type="match status" value="1"/>
</dbReference>
<evidence type="ECO:0000256" key="10">
    <source>
        <dbReference type="ARBA" id="ARBA00023170"/>
    </source>
</evidence>
<dbReference type="AlphaFoldDB" id="A0A3B4TQ20"/>
<evidence type="ECO:0000256" key="15">
    <source>
        <dbReference type="ARBA" id="ARBA00023286"/>
    </source>
</evidence>
<keyword evidence="9" id="KW-1015">Disulfide bond</keyword>
<dbReference type="InterPro" id="IPR006029">
    <property type="entry name" value="Neurotrans-gated_channel_TM"/>
</dbReference>
<dbReference type="InterPro" id="IPR047024">
    <property type="entry name" value="Gabra-1-6_TM"/>
</dbReference>
<keyword evidence="12" id="KW-0325">Glycoprotein</keyword>
<evidence type="ECO:0000256" key="11">
    <source>
        <dbReference type="ARBA" id="ARBA00023173"/>
    </source>
</evidence>
<evidence type="ECO:0000259" key="19">
    <source>
        <dbReference type="Pfam" id="PF02931"/>
    </source>
</evidence>
<dbReference type="InterPro" id="IPR006202">
    <property type="entry name" value="Neur_chan_lig-bd"/>
</dbReference>
<keyword evidence="16 18" id="KW-0407">Ion channel</keyword>
<evidence type="ECO:0000256" key="18">
    <source>
        <dbReference type="RuleBase" id="RU000687"/>
    </source>
</evidence>
<dbReference type="GO" id="GO:0034707">
    <property type="term" value="C:chloride channel complex"/>
    <property type="evidence" value="ECO:0007669"/>
    <property type="project" value="UniProtKB-KW"/>
</dbReference>
<evidence type="ECO:0000256" key="3">
    <source>
        <dbReference type="ARBA" id="ARBA00022692"/>
    </source>
</evidence>
<dbReference type="FunFam" id="1.20.58.390:FF:000002">
    <property type="entry name" value="Putative gamma-aminobutyric acid receptor subunit alpha-5"/>
    <property type="match status" value="1"/>
</dbReference>
<keyword evidence="10" id="KW-0675">Receptor</keyword>
<comment type="subcellular location">
    <subcellularLocation>
        <location evidence="17">Postsynaptic cell membrane</location>
        <topology evidence="17">Multi-pass membrane protein</topology>
    </subcellularLocation>
</comment>
<comment type="caution">
    <text evidence="18">Lacks conserved residue(s) required for the propagation of feature annotation.</text>
</comment>
<evidence type="ECO:0000256" key="2">
    <source>
        <dbReference type="ARBA" id="ARBA00022475"/>
    </source>
</evidence>
<keyword evidence="11" id="KW-0869">Chloride channel</keyword>
<keyword evidence="4" id="KW-0732">Signal</keyword>
<evidence type="ECO:0000259" key="20">
    <source>
        <dbReference type="Pfam" id="PF02932"/>
    </source>
</evidence>
<sequence>MALLLSKHSQTTTKIYSDNITRILDRLLDGYDNRLRPGSGGGVTEVKTDIFVTSFGPVSDVEMEYTMDMFFRQMWVDERLKFEGPTEILRLNNLMVDKIWTPDTFFRNSKKSISHNMTTPNKLFRIMQNGTVLYTMRLTISAECPMRLIDFPMDGHACPLRFGSYAYTSNEIMFTWRKGPIASVDCPKESMSLLQYDLVGQTLSSEIFKSNTGHYSVQVVHFLLQRKLGYYLIQTYIPLIMVVVLSQVSFWINKESVPARTVAGITTVLTMTTLSISARQSLPKVAYATAMDWFIAVCFAFVASALIEFSDSSPREGLKRRNHSVCRSEPGDAPPLPIFLQQGSAFPQIPQLAGTSPIDMYARVLFPLAFALFNLIYWYIYLAKDTMERARDVDLEN</sequence>
<evidence type="ECO:0000256" key="16">
    <source>
        <dbReference type="ARBA" id="ARBA00023303"/>
    </source>
</evidence>
<dbReference type="PRINTS" id="PR01079">
    <property type="entry name" value="GABAARALPHA"/>
</dbReference>
<dbReference type="InterPro" id="IPR006201">
    <property type="entry name" value="Neur_channel"/>
</dbReference>
<keyword evidence="5 18" id="KW-1133">Transmembrane helix</keyword>
<organism evidence="21 22">
    <name type="scientific">Seriola dumerili</name>
    <name type="common">Greater amberjack</name>
    <name type="synonym">Caranx dumerili</name>
    <dbReference type="NCBI Taxonomy" id="41447"/>
    <lineage>
        <taxon>Eukaryota</taxon>
        <taxon>Metazoa</taxon>
        <taxon>Chordata</taxon>
        <taxon>Craniata</taxon>
        <taxon>Vertebrata</taxon>
        <taxon>Euteleostomi</taxon>
        <taxon>Actinopterygii</taxon>
        <taxon>Neopterygii</taxon>
        <taxon>Teleostei</taxon>
        <taxon>Neoteleostei</taxon>
        <taxon>Acanthomorphata</taxon>
        <taxon>Carangaria</taxon>
        <taxon>Carangiformes</taxon>
        <taxon>Carangidae</taxon>
        <taxon>Seriola</taxon>
    </lineage>
</organism>
<dbReference type="InterPro" id="IPR038050">
    <property type="entry name" value="Neuro_actylchol_rec"/>
</dbReference>
<keyword evidence="2" id="KW-1003">Cell membrane</keyword>
<dbReference type="PRINTS" id="PR00253">
    <property type="entry name" value="GABAARECEPTR"/>
</dbReference>
<evidence type="ECO:0000256" key="17">
    <source>
        <dbReference type="ARBA" id="ARBA00034104"/>
    </source>
</evidence>
<keyword evidence="6" id="KW-0770">Synapse</keyword>
<dbReference type="CDD" id="cd19052">
    <property type="entry name" value="LGIC_TM_GABAAR_alpha"/>
    <property type="match status" value="1"/>
</dbReference>
<keyword evidence="22" id="KW-1185">Reference proteome</keyword>
<dbReference type="Pfam" id="PF02931">
    <property type="entry name" value="Neur_chan_LBD"/>
    <property type="match status" value="1"/>
</dbReference>
<evidence type="ECO:0000313" key="21">
    <source>
        <dbReference type="Ensembl" id="ENSSDUP00000008137.1"/>
    </source>
</evidence>
<feature type="transmembrane region" description="Helical" evidence="18">
    <location>
        <begin position="285"/>
        <end position="307"/>
    </location>
</feature>
<proteinExistence type="inferred from homology"/>
<name>A0A3B4TQ20_SERDU</name>
<protein>
    <submittedName>
        <fullName evidence="21">Gamma-aminobutyric acid type A receptor subunit alpha6a</fullName>
    </submittedName>
</protein>
<feature type="transmembrane region" description="Helical" evidence="18">
    <location>
        <begin position="360"/>
        <end position="381"/>
    </location>
</feature>
<dbReference type="Proteomes" id="UP000261420">
    <property type="component" value="Unplaced"/>
</dbReference>
<dbReference type="InterPro" id="IPR018000">
    <property type="entry name" value="Neurotransmitter_ion_chnl_CS"/>
</dbReference>
<dbReference type="Gene3D" id="2.70.170.10">
    <property type="entry name" value="Neurotransmitter-gated ion-channel ligand-binding domain"/>
    <property type="match status" value="1"/>
</dbReference>
<accession>A0A3B4TQ20</accession>
<feature type="domain" description="Neurotransmitter-gated ion-channel transmembrane" evidence="20">
    <location>
        <begin position="235"/>
        <end position="309"/>
    </location>
</feature>
<dbReference type="GeneTree" id="ENSGT00940000156722"/>
<evidence type="ECO:0000256" key="9">
    <source>
        <dbReference type="ARBA" id="ARBA00023157"/>
    </source>
</evidence>
<dbReference type="PRINTS" id="PR00252">
    <property type="entry name" value="NRIONCHANNEL"/>
</dbReference>
<keyword evidence="14" id="KW-0628">Postsynaptic cell membrane</keyword>
<keyword evidence="1 18" id="KW-0813">Transport</keyword>